<name>A0A6N7YSW2_9PSEU</name>
<keyword evidence="3" id="KW-1185">Reference proteome</keyword>
<evidence type="ECO:0000313" key="3">
    <source>
        <dbReference type="Proteomes" id="UP000440096"/>
    </source>
</evidence>
<dbReference type="Pfam" id="PF12728">
    <property type="entry name" value="HTH_17"/>
    <property type="match status" value="1"/>
</dbReference>
<dbReference type="EMBL" id="WMBA01000030">
    <property type="protein sequence ID" value="MTD56127.1"/>
    <property type="molecule type" value="Genomic_DNA"/>
</dbReference>
<evidence type="ECO:0000313" key="2">
    <source>
        <dbReference type="EMBL" id="MTD56127.1"/>
    </source>
</evidence>
<comment type="caution">
    <text evidence="2">The sequence shown here is derived from an EMBL/GenBank/DDBJ whole genome shotgun (WGS) entry which is preliminary data.</text>
</comment>
<evidence type="ECO:0000259" key="1">
    <source>
        <dbReference type="Pfam" id="PF12728"/>
    </source>
</evidence>
<protein>
    <submittedName>
        <fullName evidence="2">MerR family transcriptional regulator</fullName>
    </submittedName>
</protein>
<sequence length="65" mass="7237">MSRPGRLVTTAEAATAIGVGRRTLSRWVLDGKVEPTLTTAGGHHRWDVDDLKRQLRELRKSGELN</sequence>
<dbReference type="InterPro" id="IPR009061">
    <property type="entry name" value="DNA-bd_dom_put_sf"/>
</dbReference>
<dbReference type="Gene3D" id="1.10.1660.10">
    <property type="match status" value="1"/>
</dbReference>
<feature type="domain" description="Helix-turn-helix" evidence="1">
    <location>
        <begin position="7"/>
        <end position="57"/>
    </location>
</feature>
<accession>A0A6N7YSW2</accession>
<organism evidence="2 3">
    <name type="scientific">Amycolatopsis pithecellobii</name>
    <dbReference type="NCBI Taxonomy" id="664692"/>
    <lineage>
        <taxon>Bacteria</taxon>
        <taxon>Bacillati</taxon>
        <taxon>Actinomycetota</taxon>
        <taxon>Actinomycetes</taxon>
        <taxon>Pseudonocardiales</taxon>
        <taxon>Pseudonocardiaceae</taxon>
        <taxon>Amycolatopsis</taxon>
    </lineage>
</organism>
<dbReference type="SUPFAM" id="SSF46955">
    <property type="entry name" value="Putative DNA-binding domain"/>
    <property type="match status" value="1"/>
</dbReference>
<reference evidence="2 3" key="1">
    <citation type="submission" date="2019-11" db="EMBL/GenBank/DDBJ databases">
        <title>Draft genome of Amycolatopsis RM579.</title>
        <authorList>
            <person name="Duangmal K."/>
            <person name="Mingma R."/>
        </authorList>
    </citation>
    <scope>NUCLEOTIDE SEQUENCE [LARGE SCALE GENOMIC DNA]</scope>
    <source>
        <strain evidence="2 3">RM579</strain>
    </source>
</reference>
<dbReference type="RefSeq" id="WP_376765978.1">
    <property type="nucleotide sequence ID" value="NZ_WMBA01000030.1"/>
</dbReference>
<dbReference type="AlphaFoldDB" id="A0A6N7YSW2"/>
<proteinExistence type="predicted"/>
<gene>
    <name evidence="2" type="ORF">GKO32_19400</name>
</gene>
<dbReference type="InterPro" id="IPR041657">
    <property type="entry name" value="HTH_17"/>
</dbReference>
<dbReference type="Proteomes" id="UP000440096">
    <property type="component" value="Unassembled WGS sequence"/>
</dbReference>